<keyword evidence="9 12" id="KW-0472">Membrane</keyword>
<keyword evidence="14" id="KW-1185">Reference proteome</keyword>
<keyword evidence="4 12" id="KW-0812">Transmembrane</keyword>
<dbReference type="PANTHER" id="PTHR16716">
    <property type="entry name" value="CYTOCHROME C OXIDASE SUBUNIT 7B, MITOCHONDRIAL"/>
    <property type="match status" value="1"/>
</dbReference>
<evidence type="ECO:0000256" key="5">
    <source>
        <dbReference type="ARBA" id="ARBA00022792"/>
    </source>
</evidence>
<dbReference type="AlphaFoldDB" id="A0A9Q1IQI0"/>
<keyword evidence="7 12" id="KW-1133">Transmembrane helix</keyword>
<evidence type="ECO:0000256" key="3">
    <source>
        <dbReference type="ARBA" id="ARBA00007351"/>
    </source>
</evidence>
<evidence type="ECO:0000256" key="11">
    <source>
        <dbReference type="ARBA" id="ARBA00041642"/>
    </source>
</evidence>
<reference evidence="13" key="1">
    <citation type="journal article" date="2023" name="Science">
        <title>Genome structures resolve the early diversification of teleost fishes.</title>
        <authorList>
            <person name="Parey E."/>
            <person name="Louis A."/>
            <person name="Montfort J."/>
            <person name="Bouchez O."/>
            <person name="Roques C."/>
            <person name="Iampietro C."/>
            <person name="Lluch J."/>
            <person name="Castinel A."/>
            <person name="Donnadieu C."/>
            <person name="Desvignes T."/>
            <person name="Floi Bucao C."/>
            <person name="Jouanno E."/>
            <person name="Wen M."/>
            <person name="Mejri S."/>
            <person name="Dirks R."/>
            <person name="Jansen H."/>
            <person name="Henkel C."/>
            <person name="Chen W.J."/>
            <person name="Zahm M."/>
            <person name="Cabau C."/>
            <person name="Klopp C."/>
            <person name="Thompson A.W."/>
            <person name="Robinson-Rechavi M."/>
            <person name="Braasch I."/>
            <person name="Lecointre G."/>
            <person name="Bobe J."/>
            <person name="Postlethwait J.H."/>
            <person name="Berthelot C."/>
            <person name="Roest Crollius H."/>
            <person name="Guiguen Y."/>
        </authorList>
    </citation>
    <scope>NUCLEOTIDE SEQUENCE</scope>
    <source>
        <strain evidence="13">WJC10195</strain>
    </source>
</reference>
<proteinExistence type="inferred from homology"/>
<accession>A0A9Q1IQI0</accession>
<dbReference type="EMBL" id="JAINUF010000010">
    <property type="protein sequence ID" value="KAJ8348449.1"/>
    <property type="molecule type" value="Genomic_DNA"/>
</dbReference>
<dbReference type="Gene3D" id="4.10.51.10">
    <property type="entry name" value="Cytochrome C Oxidase, chain K"/>
    <property type="match status" value="1"/>
</dbReference>
<dbReference type="PANTHER" id="PTHR16716:SF0">
    <property type="entry name" value="CYTOCHROME C OXIDASE SUBUNIT 7B, MITOCHONDRIAL"/>
    <property type="match status" value="1"/>
</dbReference>
<evidence type="ECO:0000313" key="14">
    <source>
        <dbReference type="Proteomes" id="UP001152622"/>
    </source>
</evidence>
<evidence type="ECO:0000256" key="4">
    <source>
        <dbReference type="ARBA" id="ARBA00022692"/>
    </source>
</evidence>
<comment type="caution">
    <text evidence="13">The sequence shown here is derived from an EMBL/GenBank/DDBJ whole genome shotgun (WGS) entry which is preliminary data.</text>
</comment>
<comment type="subcellular location">
    <subcellularLocation>
        <location evidence="1">Mitochondrion inner membrane</location>
        <topology evidence="1">Single-pass membrane protein</topology>
    </subcellularLocation>
</comment>
<dbReference type="SUPFAM" id="SSF81423">
    <property type="entry name" value="Mitochondrial cytochrome c oxidase subunit VIIb"/>
    <property type="match status" value="1"/>
</dbReference>
<dbReference type="FunFam" id="4.10.51.10:FF:000001">
    <property type="entry name" value="Cytochrome c oxidase subunit 7B, mitochondrial"/>
    <property type="match status" value="1"/>
</dbReference>
<dbReference type="Pfam" id="PF05392">
    <property type="entry name" value="COX7B"/>
    <property type="match status" value="1"/>
</dbReference>
<comment type="similarity">
    <text evidence="3">Belongs to the cytochrome c oxidase VIIb family.</text>
</comment>
<evidence type="ECO:0000256" key="7">
    <source>
        <dbReference type="ARBA" id="ARBA00022989"/>
    </source>
</evidence>
<dbReference type="InterPro" id="IPR008433">
    <property type="entry name" value="Cyt_c_oxidase_suVIIB"/>
</dbReference>
<keyword evidence="6" id="KW-0809">Transit peptide</keyword>
<feature type="transmembrane region" description="Helical" evidence="12">
    <location>
        <begin position="36"/>
        <end position="56"/>
    </location>
</feature>
<sequence length="86" mass="9444">MFRFTKTALNIAAQGARRVAVRHVSQNAAPDFHAKYGNMLLVSGVAFCVGVWTFVLTHTGITWNLSPVGKITPKEWRGVGGQDEEE</sequence>
<keyword evidence="8" id="KW-0496">Mitochondrion</keyword>
<evidence type="ECO:0000256" key="1">
    <source>
        <dbReference type="ARBA" id="ARBA00004434"/>
    </source>
</evidence>
<protein>
    <recommendedName>
        <fullName evidence="10">Cytochrome c oxidase subunit 7B, mitochondrial</fullName>
    </recommendedName>
    <alternativeName>
        <fullName evidence="11">Cytochrome c oxidase polypeptide VIIb</fullName>
    </alternativeName>
</protein>
<dbReference type="GO" id="GO:0006123">
    <property type="term" value="P:mitochondrial electron transport, cytochrome c to oxygen"/>
    <property type="evidence" value="ECO:0007669"/>
    <property type="project" value="InterPro"/>
</dbReference>
<dbReference type="GO" id="GO:0005743">
    <property type="term" value="C:mitochondrial inner membrane"/>
    <property type="evidence" value="ECO:0007669"/>
    <property type="project" value="UniProtKB-SubCell"/>
</dbReference>
<dbReference type="OrthoDB" id="9937520at2759"/>
<dbReference type="InterPro" id="IPR023272">
    <property type="entry name" value="Cyt_c_oxidase_suVIIB_dom_sf"/>
</dbReference>
<name>A0A9Q1IQI0_SYNKA</name>
<organism evidence="13 14">
    <name type="scientific">Synaphobranchus kaupii</name>
    <name type="common">Kaup's arrowtooth eel</name>
    <dbReference type="NCBI Taxonomy" id="118154"/>
    <lineage>
        <taxon>Eukaryota</taxon>
        <taxon>Metazoa</taxon>
        <taxon>Chordata</taxon>
        <taxon>Craniata</taxon>
        <taxon>Vertebrata</taxon>
        <taxon>Euteleostomi</taxon>
        <taxon>Actinopterygii</taxon>
        <taxon>Neopterygii</taxon>
        <taxon>Teleostei</taxon>
        <taxon>Anguilliformes</taxon>
        <taxon>Synaphobranchidae</taxon>
        <taxon>Synaphobranchus</taxon>
    </lineage>
</organism>
<evidence type="ECO:0000256" key="6">
    <source>
        <dbReference type="ARBA" id="ARBA00022946"/>
    </source>
</evidence>
<evidence type="ECO:0000256" key="2">
    <source>
        <dbReference type="ARBA" id="ARBA00004673"/>
    </source>
</evidence>
<keyword evidence="5" id="KW-0999">Mitochondrion inner membrane</keyword>
<dbReference type="Proteomes" id="UP001152622">
    <property type="component" value="Chromosome 10"/>
</dbReference>
<gene>
    <name evidence="13" type="ORF">SKAU_G00270380</name>
</gene>
<evidence type="ECO:0000256" key="8">
    <source>
        <dbReference type="ARBA" id="ARBA00023128"/>
    </source>
</evidence>
<evidence type="ECO:0000256" key="10">
    <source>
        <dbReference type="ARBA" id="ARBA00040623"/>
    </source>
</evidence>
<evidence type="ECO:0000256" key="12">
    <source>
        <dbReference type="SAM" id="Phobius"/>
    </source>
</evidence>
<evidence type="ECO:0000313" key="13">
    <source>
        <dbReference type="EMBL" id="KAJ8348449.1"/>
    </source>
</evidence>
<evidence type="ECO:0000256" key="9">
    <source>
        <dbReference type="ARBA" id="ARBA00023136"/>
    </source>
</evidence>
<comment type="pathway">
    <text evidence="2">Energy metabolism; oxidative phosphorylation.</text>
</comment>